<dbReference type="EMBL" id="JABFAB010000009">
    <property type="protein sequence ID" value="MBA0660639.1"/>
    <property type="molecule type" value="Genomic_DNA"/>
</dbReference>
<feature type="non-terminal residue" evidence="1">
    <location>
        <position position="73"/>
    </location>
</feature>
<reference evidence="1 2" key="1">
    <citation type="journal article" date="2019" name="Genome Biol. Evol.">
        <title>Insights into the evolution of the New World diploid cottons (Gossypium, subgenus Houzingenia) based on genome sequencing.</title>
        <authorList>
            <person name="Grover C.E."/>
            <person name="Arick M.A. 2nd"/>
            <person name="Thrash A."/>
            <person name="Conover J.L."/>
            <person name="Sanders W.S."/>
            <person name="Peterson D.G."/>
            <person name="Frelichowski J.E."/>
            <person name="Scheffler J.A."/>
            <person name="Scheffler B.E."/>
            <person name="Wendel J.F."/>
        </authorList>
    </citation>
    <scope>NUCLEOTIDE SEQUENCE [LARGE SCALE GENOMIC DNA]</scope>
    <source>
        <strain evidence="1">57</strain>
        <tissue evidence="1">Leaf</tissue>
    </source>
</reference>
<organism evidence="1 2">
    <name type="scientific">Gossypium klotzschianum</name>
    <dbReference type="NCBI Taxonomy" id="34286"/>
    <lineage>
        <taxon>Eukaryota</taxon>
        <taxon>Viridiplantae</taxon>
        <taxon>Streptophyta</taxon>
        <taxon>Embryophyta</taxon>
        <taxon>Tracheophyta</taxon>
        <taxon>Spermatophyta</taxon>
        <taxon>Magnoliopsida</taxon>
        <taxon>eudicotyledons</taxon>
        <taxon>Gunneridae</taxon>
        <taxon>Pentapetalae</taxon>
        <taxon>rosids</taxon>
        <taxon>malvids</taxon>
        <taxon>Malvales</taxon>
        <taxon>Malvaceae</taxon>
        <taxon>Malvoideae</taxon>
        <taxon>Gossypium</taxon>
    </lineage>
</organism>
<evidence type="ECO:0000313" key="2">
    <source>
        <dbReference type="Proteomes" id="UP000593573"/>
    </source>
</evidence>
<sequence>LRVQIDVQKPLRRGVFVAVDSQEKVESNLVGKESLLFEFFTKKSMKQYQYTGGVEMGIDSEVNDGGKDVVAQD</sequence>
<dbReference type="OrthoDB" id="10414586at2759"/>
<gene>
    <name evidence="1" type="ORF">Goklo_012626</name>
</gene>
<keyword evidence="2" id="KW-1185">Reference proteome</keyword>
<protein>
    <submittedName>
        <fullName evidence="1">Uncharacterized protein</fullName>
    </submittedName>
</protein>
<accession>A0A7J8VDV9</accession>
<comment type="caution">
    <text evidence="1">The sequence shown here is derived from an EMBL/GenBank/DDBJ whole genome shotgun (WGS) entry which is preliminary data.</text>
</comment>
<dbReference type="Proteomes" id="UP000593573">
    <property type="component" value="Unassembled WGS sequence"/>
</dbReference>
<name>A0A7J8VDV9_9ROSI</name>
<proteinExistence type="predicted"/>
<evidence type="ECO:0000313" key="1">
    <source>
        <dbReference type="EMBL" id="MBA0660639.1"/>
    </source>
</evidence>
<dbReference type="AlphaFoldDB" id="A0A7J8VDV9"/>